<feature type="region of interest" description="Disordered" evidence="6">
    <location>
        <begin position="1"/>
        <end position="21"/>
    </location>
</feature>
<protein>
    <recommendedName>
        <fullName evidence="7">C2H2-type domain-containing protein</fullName>
    </recommendedName>
</protein>
<dbReference type="PANTHER" id="PTHR46179">
    <property type="entry name" value="ZINC FINGER PROTEIN"/>
    <property type="match status" value="1"/>
</dbReference>
<feature type="domain" description="C2H2-type" evidence="7">
    <location>
        <begin position="268"/>
        <end position="296"/>
    </location>
</feature>
<keyword evidence="2" id="KW-0677">Repeat</keyword>
<feature type="domain" description="C2H2-type" evidence="7">
    <location>
        <begin position="119"/>
        <end position="148"/>
    </location>
</feature>
<feature type="domain" description="C2H2-type" evidence="7">
    <location>
        <begin position="149"/>
        <end position="178"/>
    </location>
</feature>
<organism evidence="8 9">
    <name type="scientific">Dreissena polymorpha</name>
    <name type="common">Zebra mussel</name>
    <name type="synonym">Mytilus polymorpha</name>
    <dbReference type="NCBI Taxonomy" id="45954"/>
    <lineage>
        <taxon>Eukaryota</taxon>
        <taxon>Metazoa</taxon>
        <taxon>Spiralia</taxon>
        <taxon>Lophotrochozoa</taxon>
        <taxon>Mollusca</taxon>
        <taxon>Bivalvia</taxon>
        <taxon>Autobranchia</taxon>
        <taxon>Heteroconchia</taxon>
        <taxon>Euheterodonta</taxon>
        <taxon>Imparidentia</taxon>
        <taxon>Neoheterodontei</taxon>
        <taxon>Myida</taxon>
        <taxon>Dreissenoidea</taxon>
        <taxon>Dreissenidae</taxon>
        <taxon>Dreissena</taxon>
    </lineage>
</organism>
<feature type="compositionally biased region" description="Basic residues" evidence="6">
    <location>
        <begin position="400"/>
        <end position="414"/>
    </location>
</feature>
<dbReference type="Gene3D" id="3.30.160.60">
    <property type="entry name" value="Classic Zinc Finger"/>
    <property type="match status" value="6"/>
</dbReference>
<evidence type="ECO:0000256" key="5">
    <source>
        <dbReference type="PROSITE-ProRule" id="PRU00042"/>
    </source>
</evidence>
<name>A0A9D4HM12_DREPO</name>
<evidence type="ECO:0000256" key="2">
    <source>
        <dbReference type="ARBA" id="ARBA00022737"/>
    </source>
</evidence>
<dbReference type="FunFam" id="3.30.160.60:FF:000397">
    <property type="entry name" value="Metal regulatory transcription factor 1"/>
    <property type="match status" value="1"/>
</dbReference>
<feature type="domain" description="C2H2-type" evidence="7">
    <location>
        <begin position="208"/>
        <end position="237"/>
    </location>
</feature>
<evidence type="ECO:0000256" key="6">
    <source>
        <dbReference type="SAM" id="MobiDB-lite"/>
    </source>
</evidence>
<dbReference type="PANTHER" id="PTHR46179:SF25">
    <property type="entry name" value="METAL RESPONSE ELEMENT-BINDING TRANSCRIPTION FACTOR-1, ISOFORM C"/>
    <property type="match status" value="1"/>
</dbReference>
<dbReference type="SMART" id="SM00355">
    <property type="entry name" value="ZnF_C2H2"/>
    <property type="match status" value="6"/>
</dbReference>
<dbReference type="PROSITE" id="PS50157">
    <property type="entry name" value="ZINC_FINGER_C2H2_2"/>
    <property type="match status" value="6"/>
</dbReference>
<evidence type="ECO:0000256" key="4">
    <source>
        <dbReference type="ARBA" id="ARBA00022833"/>
    </source>
</evidence>
<dbReference type="GO" id="GO:0006357">
    <property type="term" value="P:regulation of transcription by RNA polymerase II"/>
    <property type="evidence" value="ECO:0007669"/>
    <property type="project" value="TreeGrafter"/>
</dbReference>
<dbReference type="SUPFAM" id="SSF57667">
    <property type="entry name" value="beta-beta-alpha zinc fingers"/>
    <property type="match status" value="4"/>
</dbReference>
<sequence length="733" mass="80457">MSYKIEREEENDSDDMDEDIDSSCFTHVSFDSSGDTQNMYIFGNPKNASSTSIQSFDSYSLIDNDDNECSGYIQHTLSDDQIFMQIHPGDHQMPDNPSYATLTIESTNPETKHKEIKRFTCDYAGCQRTYSTSGNLKTHKKTHKGEYTFICNEQSCGKQFLTSYALRIHVRVHTKEKPFECEVSGCEKQFNTVYRLRAHQRVHTGQTFNCEEDGCTKFFTTLSDLRKHIRTHTGEKPFKCVEDGCGKAFTASHHLKSHKITHTGEKPYQCGQCEGKAFSTSHSLKNHLNRHVAKQENKQSVEHIEHSESSLPMMDAEELLETMTKFQTSHPSNQGITLYPVDEEGNIEVEPVIKVPIVTAGVRPRSSQPASETTPTSRTCNTDCKCACCDMPFAITPRVVKSKVKSGPQKKNRSSKQDAAKQQKTFTSEQCCFSPEISDNVEGYSELQDSECVLKCVADHKCATTSGSNTYIGSGHNNIDNNVDMVSSDTGVPLIDGAVPNTGDGEGVEEVGEKVLVQHYLLTSIITNSSSGKQTNQLITTPIMLPNACNTEVNSDQLKPVPVHLVANLLVGQQCEMATESQVSAISAFRAELIPEGINTGVYPSEQDAATCETNEIGNIAYIKQASIGDIESMPYPNSICDNVEGITNITVSEPSLMSTPVAPMIIDAQCMDKCCNYTGTVVDGREFLLTGPLTTDLPQGGNLGQGVMVIGPGDLELSMAASQELNDALSSI</sequence>
<dbReference type="FunFam" id="3.30.160.60:FF:000349">
    <property type="entry name" value="metal regulatory transcription factor 1"/>
    <property type="match status" value="1"/>
</dbReference>
<dbReference type="PROSITE" id="PS00028">
    <property type="entry name" value="ZINC_FINGER_C2H2_1"/>
    <property type="match status" value="5"/>
</dbReference>
<dbReference type="InterPro" id="IPR036236">
    <property type="entry name" value="Znf_C2H2_sf"/>
</dbReference>
<gene>
    <name evidence="8" type="ORF">DPMN_049233</name>
</gene>
<comment type="caution">
    <text evidence="8">The sequence shown here is derived from an EMBL/GenBank/DDBJ whole genome shotgun (WGS) entry which is preliminary data.</text>
</comment>
<dbReference type="FunFam" id="3.30.160.60:FF:000370">
    <property type="entry name" value="Metal regulatory transcription factor 1"/>
    <property type="match status" value="1"/>
</dbReference>
<feature type="domain" description="C2H2-type" evidence="7">
    <location>
        <begin position="238"/>
        <end position="267"/>
    </location>
</feature>
<evidence type="ECO:0000313" key="9">
    <source>
        <dbReference type="Proteomes" id="UP000828390"/>
    </source>
</evidence>
<accession>A0A9D4HM12</accession>
<dbReference type="FunFam" id="3.30.160.60:FF:000176">
    <property type="entry name" value="zinc finger protein 70"/>
    <property type="match status" value="1"/>
</dbReference>
<dbReference type="Pfam" id="PF00096">
    <property type="entry name" value="zf-C2H2"/>
    <property type="match status" value="3"/>
</dbReference>
<dbReference type="AlphaFoldDB" id="A0A9D4HM12"/>
<keyword evidence="3 5" id="KW-0863">Zinc-finger</keyword>
<dbReference type="GO" id="GO:0005634">
    <property type="term" value="C:nucleus"/>
    <property type="evidence" value="ECO:0007669"/>
    <property type="project" value="TreeGrafter"/>
</dbReference>
<dbReference type="FunFam" id="3.30.160.60:FF:000072">
    <property type="entry name" value="zinc finger protein 143 isoform X1"/>
    <property type="match status" value="1"/>
</dbReference>
<evidence type="ECO:0000313" key="8">
    <source>
        <dbReference type="EMBL" id="KAH3723445.1"/>
    </source>
</evidence>
<evidence type="ECO:0000256" key="1">
    <source>
        <dbReference type="ARBA" id="ARBA00022723"/>
    </source>
</evidence>
<reference evidence="8" key="2">
    <citation type="submission" date="2020-11" db="EMBL/GenBank/DDBJ databases">
        <authorList>
            <person name="McCartney M.A."/>
            <person name="Auch B."/>
            <person name="Kono T."/>
            <person name="Mallez S."/>
            <person name="Becker A."/>
            <person name="Gohl D.M."/>
            <person name="Silverstein K.A.T."/>
            <person name="Koren S."/>
            <person name="Bechman K.B."/>
            <person name="Herman A."/>
            <person name="Abrahante J.E."/>
            <person name="Garbe J."/>
        </authorList>
    </citation>
    <scope>NUCLEOTIDE SEQUENCE</scope>
    <source>
        <strain evidence="8">Duluth1</strain>
        <tissue evidence="8">Whole animal</tissue>
    </source>
</reference>
<feature type="compositionally biased region" description="Acidic residues" evidence="6">
    <location>
        <begin position="8"/>
        <end position="21"/>
    </location>
</feature>
<dbReference type="EMBL" id="JAIWYP010000012">
    <property type="protein sequence ID" value="KAH3723445.1"/>
    <property type="molecule type" value="Genomic_DNA"/>
</dbReference>
<dbReference type="GO" id="GO:0008270">
    <property type="term" value="F:zinc ion binding"/>
    <property type="evidence" value="ECO:0007669"/>
    <property type="project" value="UniProtKB-KW"/>
</dbReference>
<keyword evidence="9" id="KW-1185">Reference proteome</keyword>
<dbReference type="OrthoDB" id="6145499at2759"/>
<feature type="domain" description="C2H2-type" evidence="7">
    <location>
        <begin position="179"/>
        <end position="208"/>
    </location>
</feature>
<proteinExistence type="predicted"/>
<evidence type="ECO:0000259" key="7">
    <source>
        <dbReference type="PROSITE" id="PS50157"/>
    </source>
</evidence>
<reference evidence="8" key="1">
    <citation type="journal article" date="2019" name="bioRxiv">
        <title>The Genome of the Zebra Mussel, Dreissena polymorpha: A Resource for Invasive Species Research.</title>
        <authorList>
            <person name="McCartney M.A."/>
            <person name="Auch B."/>
            <person name="Kono T."/>
            <person name="Mallez S."/>
            <person name="Zhang Y."/>
            <person name="Obille A."/>
            <person name="Becker A."/>
            <person name="Abrahante J.E."/>
            <person name="Garbe J."/>
            <person name="Badalamenti J.P."/>
            <person name="Herman A."/>
            <person name="Mangelson H."/>
            <person name="Liachko I."/>
            <person name="Sullivan S."/>
            <person name="Sone E.D."/>
            <person name="Koren S."/>
            <person name="Silverstein K.A.T."/>
            <person name="Beckman K.B."/>
            <person name="Gohl D.M."/>
        </authorList>
    </citation>
    <scope>NUCLEOTIDE SEQUENCE</scope>
    <source>
        <strain evidence="8">Duluth1</strain>
        <tissue evidence="8">Whole animal</tissue>
    </source>
</reference>
<dbReference type="Proteomes" id="UP000828390">
    <property type="component" value="Unassembled WGS sequence"/>
</dbReference>
<keyword evidence="4" id="KW-0862">Zinc</keyword>
<dbReference type="InterPro" id="IPR013087">
    <property type="entry name" value="Znf_C2H2_type"/>
</dbReference>
<feature type="region of interest" description="Disordered" evidence="6">
    <location>
        <begin position="400"/>
        <end position="422"/>
    </location>
</feature>
<evidence type="ECO:0000256" key="3">
    <source>
        <dbReference type="ARBA" id="ARBA00022771"/>
    </source>
</evidence>
<keyword evidence="1" id="KW-0479">Metal-binding</keyword>
<dbReference type="InterPro" id="IPR051061">
    <property type="entry name" value="Zinc_finger_trans_reg"/>
</dbReference>